<dbReference type="EMBL" id="JAUSVU010000022">
    <property type="protein sequence ID" value="MDQ0535978.1"/>
    <property type="molecule type" value="Genomic_DNA"/>
</dbReference>
<dbReference type="PROSITE" id="PS50005">
    <property type="entry name" value="TPR"/>
    <property type="match status" value="1"/>
</dbReference>
<dbReference type="InterPro" id="IPR051012">
    <property type="entry name" value="CellSynth/LPSAsmb/PSIAsmb"/>
</dbReference>
<dbReference type="Pfam" id="PF13181">
    <property type="entry name" value="TPR_8"/>
    <property type="match status" value="1"/>
</dbReference>
<evidence type="ECO:0000313" key="5">
    <source>
        <dbReference type="Proteomes" id="UP001244552"/>
    </source>
</evidence>
<dbReference type="SMART" id="SM00028">
    <property type="entry name" value="TPR"/>
    <property type="match status" value="5"/>
</dbReference>
<evidence type="ECO:0000313" key="4">
    <source>
        <dbReference type="EMBL" id="MDQ0535978.1"/>
    </source>
</evidence>
<keyword evidence="1" id="KW-0677">Repeat</keyword>
<evidence type="ECO:0000256" key="2">
    <source>
        <dbReference type="ARBA" id="ARBA00022803"/>
    </source>
</evidence>
<sequence>MERLIEAGYEALANGDLARLHRLWDATCVWSMLPDDTVADIADRCRKAIEAGEQGEAPHLVLGAILLDCSAVLRADRAAALREASGLGRRAITLEPSNAKAHRLVGSAHFWLDERDTAAEFYRRSNALRPQIDLQVRLFEMEHEQPAAQAAHFRSDPSDDEPAHYYGAGVTVGKWRLPDGTQSETVHALMRGLYERSIVLFQERIGRAGDAPVDVHSFAMCCNNLGIEYNRASRVEDAARILETGLQYSRFRELYENLRWSYRALGRTEEATETSLTLLEDFELEPSLFLDCAQTACSHLNRIGRSEDVLDLVEAADEAYGEMGDDERMEADNLRYFLTLQAHKVSALSAQARLARSDIDMALVDRAISLHPDELEFALIRARFLTDLAEFRSSGDAYGELIARAHEKDDRDILRKALKARGYLRLYHLDQPDRALEDYQALRALTPEDFYVHYYLADCHFRLKQPHETLEACERALQHLTDGIATNDRLSFGQLLMMQADTLFDLGDYEASLPVYERCLSLIDRPGIRGNYELAKGLARKRKGFFSRLFR</sequence>
<protein>
    <submittedName>
        <fullName evidence="4">Tetratricopeptide (TPR) repeat protein</fullName>
    </submittedName>
</protein>
<dbReference type="PANTHER" id="PTHR45586:SF1">
    <property type="entry name" value="LIPOPOLYSACCHARIDE ASSEMBLY PROTEIN B"/>
    <property type="match status" value="1"/>
</dbReference>
<proteinExistence type="predicted"/>
<name>A0ABU0MR73_9PROT</name>
<keyword evidence="2 3" id="KW-0802">TPR repeat</keyword>
<evidence type="ECO:0000256" key="3">
    <source>
        <dbReference type="PROSITE-ProRule" id="PRU00339"/>
    </source>
</evidence>
<dbReference type="SUPFAM" id="SSF48452">
    <property type="entry name" value="TPR-like"/>
    <property type="match status" value="1"/>
</dbReference>
<evidence type="ECO:0000256" key="1">
    <source>
        <dbReference type="ARBA" id="ARBA00022737"/>
    </source>
</evidence>
<dbReference type="InterPro" id="IPR019734">
    <property type="entry name" value="TPR_rpt"/>
</dbReference>
<dbReference type="PANTHER" id="PTHR45586">
    <property type="entry name" value="TPR REPEAT-CONTAINING PROTEIN PA4667"/>
    <property type="match status" value="1"/>
</dbReference>
<keyword evidence="5" id="KW-1185">Reference proteome</keyword>
<dbReference type="Proteomes" id="UP001244552">
    <property type="component" value="Unassembled WGS sequence"/>
</dbReference>
<reference evidence="4 5" key="1">
    <citation type="submission" date="2023-07" db="EMBL/GenBank/DDBJ databases">
        <title>Genomic Encyclopedia of Type Strains, Phase IV (KMG-IV): sequencing the most valuable type-strain genomes for metagenomic binning, comparative biology and taxonomic classification.</title>
        <authorList>
            <person name="Goeker M."/>
        </authorList>
    </citation>
    <scope>NUCLEOTIDE SEQUENCE [LARGE SCALE GENOMIC DNA]</scope>
    <source>
        <strain evidence="4 5">DSM 19922</strain>
    </source>
</reference>
<gene>
    <name evidence="4" type="ORF">QO018_004869</name>
</gene>
<accession>A0ABU0MR73</accession>
<dbReference type="RefSeq" id="WP_209988234.1">
    <property type="nucleotide sequence ID" value="NZ_JAGINO010000024.1"/>
</dbReference>
<dbReference type="InterPro" id="IPR011990">
    <property type="entry name" value="TPR-like_helical_dom_sf"/>
</dbReference>
<feature type="repeat" description="TPR" evidence="3">
    <location>
        <begin position="99"/>
        <end position="132"/>
    </location>
</feature>
<organism evidence="4 5">
    <name type="scientific">Azospirillum picis</name>
    <dbReference type="NCBI Taxonomy" id="488438"/>
    <lineage>
        <taxon>Bacteria</taxon>
        <taxon>Pseudomonadati</taxon>
        <taxon>Pseudomonadota</taxon>
        <taxon>Alphaproteobacteria</taxon>
        <taxon>Rhodospirillales</taxon>
        <taxon>Azospirillaceae</taxon>
        <taxon>Azospirillum</taxon>
    </lineage>
</organism>
<comment type="caution">
    <text evidence="4">The sequence shown here is derived from an EMBL/GenBank/DDBJ whole genome shotgun (WGS) entry which is preliminary data.</text>
</comment>
<dbReference type="Gene3D" id="1.25.40.10">
    <property type="entry name" value="Tetratricopeptide repeat domain"/>
    <property type="match status" value="3"/>
</dbReference>